<dbReference type="EMBL" id="MSZS01000008">
    <property type="protein sequence ID" value="PKX90154.1"/>
    <property type="molecule type" value="Genomic_DNA"/>
</dbReference>
<evidence type="ECO:0000256" key="1">
    <source>
        <dbReference type="SAM" id="MobiDB-lite"/>
    </source>
</evidence>
<accession>A0A2I1BXN5</accession>
<dbReference type="OrthoDB" id="10539180at2759"/>
<keyword evidence="3" id="KW-1185">Reference proteome</keyword>
<gene>
    <name evidence="2" type="ORF">P174DRAFT_463615</name>
</gene>
<organism evidence="2 3">
    <name type="scientific">Aspergillus novofumigatus (strain IBT 16806)</name>
    <dbReference type="NCBI Taxonomy" id="1392255"/>
    <lineage>
        <taxon>Eukaryota</taxon>
        <taxon>Fungi</taxon>
        <taxon>Dikarya</taxon>
        <taxon>Ascomycota</taxon>
        <taxon>Pezizomycotina</taxon>
        <taxon>Eurotiomycetes</taxon>
        <taxon>Eurotiomycetidae</taxon>
        <taxon>Eurotiales</taxon>
        <taxon>Aspergillaceae</taxon>
        <taxon>Aspergillus</taxon>
        <taxon>Aspergillus subgen. Fumigati</taxon>
    </lineage>
</organism>
<dbReference type="Proteomes" id="UP000234474">
    <property type="component" value="Unassembled WGS sequence"/>
</dbReference>
<dbReference type="VEuPathDB" id="FungiDB:P174DRAFT_463615"/>
<proteinExistence type="predicted"/>
<dbReference type="GeneID" id="36537615"/>
<dbReference type="AlphaFoldDB" id="A0A2I1BXN5"/>
<dbReference type="OMA" id="THADHAY"/>
<evidence type="ECO:0000313" key="2">
    <source>
        <dbReference type="EMBL" id="PKX90154.1"/>
    </source>
</evidence>
<evidence type="ECO:0000313" key="3">
    <source>
        <dbReference type="Proteomes" id="UP000234474"/>
    </source>
</evidence>
<feature type="region of interest" description="Disordered" evidence="1">
    <location>
        <begin position="1"/>
        <end position="76"/>
    </location>
</feature>
<protein>
    <submittedName>
        <fullName evidence="2">Uncharacterized protein</fullName>
    </submittedName>
</protein>
<feature type="compositionally biased region" description="Acidic residues" evidence="1">
    <location>
        <begin position="45"/>
        <end position="60"/>
    </location>
</feature>
<sequence>MSYPFFLGGIRTPKIKPTKADAEQNPVEQFTEEERKRRDVLALLDSDEDADDFDDEDDDGNQSVASEHTDVDDYIARKNASINEHYTRSASGFPIPLEPSSLLQLKQVISLSPPPYSGLFNNMIKSSYHRR</sequence>
<reference evidence="3" key="1">
    <citation type="journal article" date="2018" name="Proc. Natl. Acad. Sci. U.S.A.">
        <title>Linking secondary metabolites to gene clusters through genome sequencing of six diverse Aspergillus species.</title>
        <authorList>
            <person name="Kaerboelling I."/>
            <person name="Vesth T.C."/>
            <person name="Frisvad J.C."/>
            <person name="Nybo J.L."/>
            <person name="Theobald S."/>
            <person name="Kuo A."/>
            <person name="Bowyer P."/>
            <person name="Matsuda Y."/>
            <person name="Mondo S."/>
            <person name="Lyhne E.K."/>
            <person name="Kogle M.E."/>
            <person name="Clum A."/>
            <person name="Lipzen A."/>
            <person name="Salamov A."/>
            <person name="Ngan C.Y."/>
            <person name="Daum C."/>
            <person name="Chiniquy J."/>
            <person name="Barry K."/>
            <person name="LaButti K."/>
            <person name="Haridas S."/>
            <person name="Simmons B.A."/>
            <person name="Magnuson J.K."/>
            <person name="Mortensen U.H."/>
            <person name="Larsen T.O."/>
            <person name="Grigoriev I.V."/>
            <person name="Baker S.E."/>
            <person name="Andersen M.R."/>
        </authorList>
    </citation>
    <scope>NUCLEOTIDE SEQUENCE [LARGE SCALE GENOMIC DNA]</scope>
    <source>
        <strain evidence="3">IBT 16806</strain>
    </source>
</reference>
<comment type="caution">
    <text evidence="2">The sequence shown here is derived from an EMBL/GenBank/DDBJ whole genome shotgun (WGS) entry which is preliminary data.</text>
</comment>
<name>A0A2I1BXN5_ASPN1</name>
<dbReference type="RefSeq" id="XP_024678749.1">
    <property type="nucleotide sequence ID" value="XM_024830289.1"/>
</dbReference>
<feature type="compositionally biased region" description="Basic and acidic residues" evidence="1">
    <location>
        <begin position="67"/>
        <end position="76"/>
    </location>
</feature>